<reference evidence="3" key="2">
    <citation type="submission" date="2014-03" db="EMBL/GenBank/DDBJ databases">
        <authorList>
            <person name="Genoscope - CEA"/>
        </authorList>
    </citation>
    <scope>NUCLEOTIDE SEQUENCE</scope>
</reference>
<organism evidence="3 4">
    <name type="scientific">Oncorhynchus mykiss</name>
    <name type="common">Rainbow trout</name>
    <name type="synonym">Salmo gairdneri</name>
    <dbReference type="NCBI Taxonomy" id="8022"/>
    <lineage>
        <taxon>Eukaryota</taxon>
        <taxon>Metazoa</taxon>
        <taxon>Chordata</taxon>
        <taxon>Craniata</taxon>
        <taxon>Vertebrata</taxon>
        <taxon>Euteleostomi</taxon>
        <taxon>Actinopterygii</taxon>
        <taxon>Neopterygii</taxon>
        <taxon>Teleostei</taxon>
        <taxon>Protacanthopterygii</taxon>
        <taxon>Salmoniformes</taxon>
        <taxon>Salmonidae</taxon>
        <taxon>Salmoninae</taxon>
        <taxon>Oncorhynchus</taxon>
    </lineage>
</organism>
<dbReference type="EMBL" id="FR929206">
    <property type="protein sequence ID" value="CDQ97162.1"/>
    <property type="molecule type" value="Genomic_DNA"/>
</dbReference>
<evidence type="ECO:0000313" key="4">
    <source>
        <dbReference type="Proteomes" id="UP000193380"/>
    </source>
</evidence>
<dbReference type="GO" id="GO:0016799">
    <property type="term" value="F:hydrolase activity, hydrolyzing N-glycosyl compounds"/>
    <property type="evidence" value="ECO:0007669"/>
    <property type="project" value="InterPro"/>
</dbReference>
<proteinExistence type="inferred from homology"/>
<dbReference type="InterPro" id="IPR052775">
    <property type="entry name" value="IUN_hydrolase"/>
</dbReference>
<feature type="domain" description="Inosine/uridine-preferring nucleoside hydrolase" evidence="2">
    <location>
        <begin position="27"/>
        <end position="140"/>
    </location>
</feature>
<comment type="similarity">
    <text evidence="1">Belongs to the IUNH family.</text>
</comment>
<dbReference type="AlphaFoldDB" id="A0A060YZZ1"/>
<protein>
    <recommendedName>
        <fullName evidence="2">Inosine/uridine-preferring nucleoside hydrolase domain-containing protein</fullName>
    </recommendedName>
</protein>
<gene>
    <name evidence="3" type="ORF">GSONMT00055386001</name>
</gene>
<dbReference type="PANTHER" id="PTHR46190:SF1">
    <property type="entry name" value="SI:CH211-201H21.5"/>
    <property type="match status" value="1"/>
</dbReference>
<dbReference type="InterPro" id="IPR001910">
    <property type="entry name" value="Inosine/uridine_hydrolase_dom"/>
</dbReference>
<dbReference type="PaxDb" id="8022-A0A060YZZ1"/>
<name>A0A060YZZ1_ONCMY</name>
<evidence type="ECO:0000313" key="3">
    <source>
        <dbReference type="EMBL" id="CDQ97162.1"/>
    </source>
</evidence>
<dbReference type="STRING" id="8022.A0A060YZZ1"/>
<dbReference type="SUPFAM" id="SSF53590">
    <property type="entry name" value="Nucleoside hydrolase"/>
    <property type="match status" value="1"/>
</dbReference>
<evidence type="ECO:0000256" key="1">
    <source>
        <dbReference type="ARBA" id="ARBA00009176"/>
    </source>
</evidence>
<dbReference type="PANTHER" id="PTHR46190">
    <property type="entry name" value="SI:CH211-201H21.5-RELATED"/>
    <property type="match status" value="1"/>
</dbReference>
<dbReference type="Pfam" id="PF01156">
    <property type="entry name" value="IU_nuc_hydro"/>
    <property type="match status" value="1"/>
</dbReference>
<dbReference type="Proteomes" id="UP000193380">
    <property type="component" value="Unassembled WGS sequence"/>
</dbReference>
<sequence>MSHFNVTAVLTVVKCTSKRSRRFEKKLVLDVDMGVDDAQAIMMALAAPNVEVLGITCVSGNTSLENSSRNTLRVLKVCQRLEIPVFGGTAEPLMGHPLSVGSFHGLGGAPDPDAPGLELLQTEGSVEAIIRLVNENPGEVGNKRVRFLG</sequence>
<accession>A0A060YZZ1</accession>
<dbReference type="Gene3D" id="3.90.245.10">
    <property type="entry name" value="Ribonucleoside hydrolase-like"/>
    <property type="match status" value="1"/>
</dbReference>
<dbReference type="InterPro" id="IPR036452">
    <property type="entry name" value="Ribo_hydro-like"/>
</dbReference>
<evidence type="ECO:0000259" key="2">
    <source>
        <dbReference type="Pfam" id="PF01156"/>
    </source>
</evidence>
<reference evidence="3" key="1">
    <citation type="journal article" date="2014" name="Nat. Commun.">
        <title>The rainbow trout genome provides novel insights into evolution after whole-genome duplication in vertebrates.</title>
        <authorList>
            <person name="Berthelot C."/>
            <person name="Brunet F."/>
            <person name="Chalopin D."/>
            <person name="Juanchich A."/>
            <person name="Bernard M."/>
            <person name="Noel B."/>
            <person name="Bento P."/>
            <person name="Da Silva C."/>
            <person name="Labadie K."/>
            <person name="Alberti A."/>
            <person name="Aury J.M."/>
            <person name="Louis A."/>
            <person name="Dehais P."/>
            <person name="Bardou P."/>
            <person name="Montfort J."/>
            <person name="Klopp C."/>
            <person name="Cabau C."/>
            <person name="Gaspin C."/>
            <person name="Thorgaard G.H."/>
            <person name="Boussaha M."/>
            <person name="Quillet E."/>
            <person name="Guyomard R."/>
            <person name="Galiana D."/>
            <person name="Bobe J."/>
            <person name="Volff J.N."/>
            <person name="Genet C."/>
            <person name="Wincker P."/>
            <person name="Jaillon O."/>
            <person name="Roest Crollius H."/>
            <person name="Guiguen Y."/>
        </authorList>
    </citation>
    <scope>NUCLEOTIDE SEQUENCE [LARGE SCALE GENOMIC DNA]</scope>
</reference>